<dbReference type="AlphaFoldDB" id="A0AAD6HHY7"/>
<proteinExistence type="predicted"/>
<keyword evidence="2" id="KW-1185">Reference proteome</keyword>
<dbReference type="Proteomes" id="UP001215712">
    <property type="component" value="Unassembled WGS sequence"/>
</dbReference>
<comment type="caution">
    <text evidence="1">The sequence shown here is derived from an EMBL/GenBank/DDBJ whole genome shotgun (WGS) entry which is preliminary data.</text>
</comment>
<dbReference type="GO" id="GO:0004497">
    <property type="term" value="F:monooxygenase activity"/>
    <property type="evidence" value="ECO:0007669"/>
    <property type="project" value="InterPro"/>
</dbReference>
<dbReference type="GO" id="GO:0005506">
    <property type="term" value="F:iron ion binding"/>
    <property type="evidence" value="ECO:0007669"/>
    <property type="project" value="InterPro"/>
</dbReference>
<organism evidence="1 2">
    <name type="scientific">Penicillium malachiteum</name>
    <dbReference type="NCBI Taxonomy" id="1324776"/>
    <lineage>
        <taxon>Eukaryota</taxon>
        <taxon>Fungi</taxon>
        <taxon>Dikarya</taxon>
        <taxon>Ascomycota</taxon>
        <taxon>Pezizomycotina</taxon>
        <taxon>Eurotiomycetes</taxon>
        <taxon>Eurotiomycetidae</taxon>
        <taxon>Eurotiales</taxon>
        <taxon>Aspergillaceae</taxon>
        <taxon>Penicillium</taxon>
    </lineage>
</organism>
<dbReference type="SUPFAM" id="SSF48264">
    <property type="entry name" value="Cytochrome P450"/>
    <property type="match status" value="1"/>
</dbReference>
<dbReference type="InterPro" id="IPR036396">
    <property type="entry name" value="Cyt_P450_sf"/>
</dbReference>
<dbReference type="InterPro" id="IPR001128">
    <property type="entry name" value="Cyt_P450"/>
</dbReference>
<dbReference type="EMBL" id="JAQJAN010000011">
    <property type="protein sequence ID" value="KAJ5719166.1"/>
    <property type="molecule type" value="Genomic_DNA"/>
</dbReference>
<dbReference type="Gene3D" id="1.10.630.10">
    <property type="entry name" value="Cytochrome P450"/>
    <property type="match status" value="2"/>
</dbReference>
<gene>
    <name evidence="1" type="ORF">N7493_007621</name>
</gene>
<dbReference type="GO" id="GO:0043386">
    <property type="term" value="P:mycotoxin biosynthetic process"/>
    <property type="evidence" value="ECO:0007669"/>
    <property type="project" value="UniProtKB-ARBA"/>
</dbReference>
<evidence type="ECO:0000313" key="1">
    <source>
        <dbReference type="EMBL" id="KAJ5719166.1"/>
    </source>
</evidence>
<accession>A0AAD6HHY7</accession>
<evidence type="ECO:0000313" key="2">
    <source>
        <dbReference type="Proteomes" id="UP001215712"/>
    </source>
</evidence>
<name>A0AAD6HHY7_9EURO</name>
<dbReference type="GO" id="GO:0016705">
    <property type="term" value="F:oxidoreductase activity, acting on paired donors, with incorporation or reduction of molecular oxygen"/>
    <property type="evidence" value="ECO:0007669"/>
    <property type="project" value="InterPro"/>
</dbReference>
<dbReference type="Pfam" id="PF00067">
    <property type="entry name" value="p450"/>
    <property type="match status" value="2"/>
</dbReference>
<reference evidence="1" key="1">
    <citation type="journal article" date="2023" name="IMA Fungus">
        <title>Comparative genomic study of the Penicillium genus elucidates a diverse pangenome and 15 lateral gene transfer events.</title>
        <authorList>
            <person name="Petersen C."/>
            <person name="Sorensen T."/>
            <person name="Nielsen M.R."/>
            <person name="Sondergaard T.E."/>
            <person name="Sorensen J.L."/>
            <person name="Fitzpatrick D.A."/>
            <person name="Frisvad J.C."/>
            <person name="Nielsen K.L."/>
        </authorList>
    </citation>
    <scope>NUCLEOTIDE SEQUENCE</scope>
    <source>
        <strain evidence="1">IBT 17514</strain>
    </source>
</reference>
<protein>
    <submittedName>
        <fullName evidence="1">Cytochrome P450</fullName>
    </submittedName>
</protein>
<reference evidence="1" key="2">
    <citation type="submission" date="2023-01" db="EMBL/GenBank/DDBJ databases">
        <authorList>
            <person name="Petersen C."/>
        </authorList>
    </citation>
    <scope>NUCLEOTIDE SEQUENCE</scope>
    <source>
        <strain evidence="1">IBT 17514</strain>
    </source>
</reference>
<dbReference type="GO" id="GO:0020037">
    <property type="term" value="F:heme binding"/>
    <property type="evidence" value="ECO:0007669"/>
    <property type="project" value="InterPro"/>
</dbReference>
<dbReference type="PANTHER" id="PTHR24305">
    <property type="entry name" value="CYTOCHROME P450"/>
    <property type="match status" value="1"/>
</dbReference>
<sequence length="239" mass="27152">MYSIESFEPFADECKKIFFDSIKDLEGQRVDLGACLQWYAFDVIGAITFQQRFGFMEQRKDVQNMIADLEVGLRYAGVAGQVPSLHSWIIGDIWVGKFLAMQPFVHAPDPLRTIVQARIFLFMPYALYTDSWTSSLRKIALMLMIVNLLPNIATDRAFLLGFKMKKRRANRYSRQAVMKEAMRCHPGVSYPLERVVPEGGTTLCGVYLEAGTIVGMNPAVIHHDKSIFGDDAAKFRPER</sequence>
<dbReference type="PANTHER" id="PTHR24305:SF180">
    <property type="entry name" value="P450, PUTATIVE (EUROFUNG)-RELATED"/>
    <property type="match status" value="1"/>
</dbReference>
<dbReference type="InterPro" id="IPR050121">
    <property type="entry name" value="Cytochrome_P450_monoxygenase"/>
</dbReference>